<evidence type="ECO:0000313" key="9">
    <source>
        <dbReference type="Proteomes" id="UP000015241"/>
    </source>
</evidence>
<dbReference type="GO" id="GO:0016282">
    <property type="term" value="C:eukaryotic 43S preinitiation complex"/>
    <property type="evidence" value="ECO:0007669"/>
    <property type="project" value="UniProtKB-UniRule"/>
</dbReference>
<feature type="domain" description="PCI" evidence="7">
    <location>
        <begin position="181"/>
        <end position="365"/>
    </location>
</feature>
<comment type="similarity">
    <text evidence="5">Belongs to the eIF-3 subunit M family.</text>
</comment>
<proteinExistence type="inferred from homology"/>
<reference evidence="8 9" key="1">
    <citation type="journal article" date="2012" name="Science">
        <title>The Paleozoic origin of enzymatic lignin decomposition reconstructed from 31 fungal genomes.</title>
        <authorList>
            <person name="Floudas D."/>
            <person name="Binder M."/>
            <person name="Riley R."/>
            <person name="Barry K."/>
            <person name="Blanchette R.A."/>
            <person name="Henrissat B."/>
            <person name="Martinez A.T."/>
            <person name="Otillar R."/>
            <person name="Spatafora J.W."/>
            <person name="Yadav J.S."/>
            <person name="Aerts A."/>
            <person name="Benoit I."/>
            <person name="Boyd A."/>
            <person name="Carlson A."/>
            <person name="Copeland A."/>
            <person name="Coutinho P.M."/>
            <person name="de Vries R.P."/>
            <person name="Ferreira P."/>
            <person name="Findley K."/>
            <person name="Foster B."/>
            <person name="Gaskell J."/>
            <person name="Glotzer D."/>
            <person name="Gorecki P."/>
            <person name="Heitman J."/>
            <person name="Hesse C."/>
            <person name="Hori C."/>
            <person name="Igarashi K."/>
            <person name="Jurgens J.A."/>
            <person name="Kallen N."/>
            <person name="Kersten P."/>
            <person name="Kohler A."/>
            <person name="Kuees U."/>
            <person name="Kumar T.K.A."/>
            <person name="Kuo A."/>
            <person name="LaButti K."/>
            <person name="Larrondo L.F."/>
            <person name="Lindquist E."/>
            <person name="Ling A."/>
            <person name="Lombard V."/>
            <person name="Lucas S."/>
            <person name="Lundell T."/>
            <person name="Martin R."/>
            <person name="McLaughlin D.J."/>
            <person name="Morgenstern I."/>
            <person name="Morin E."/>
            <person name="Murat C."/>
            <person name="Nagy L.G."/>
            <person name="Nolan M."/>
            <person name="Ohm R.A."/>
            <person name="Patyshakuliyeva A."/>
            <person name="Rokas A."/>
            <person name="Ruiz-Duenas F.J."/>
            <person name="Sabat G."/>
            <person name="Salamov A."/>
            <person name="Samejima M."/>
            <person name="Schmutz J."/>
            <person name="Slot J.C."/>
            <person name="St John F."/>
            <person name="Stenlid J."/>
            <person name="Sun H."/>
            <person name="Sun S."/>
            <person name="Syed K."/>
            <person name="Tsang A."/>
            <person name="Wiebenga A."/>
            <person name="Young D."/>
            <person name="Pisabarro A."/>
            <person name="Eastwood D.C."/>
            <person name="Martin F."/>
            <person name="Cullen D."/>
            <person name="Grigoriev I.V."/>
            <person name="Hibbett D.S."/>
        </authorList>
    </citation>
    <scope>NUCLEOTIDE SEQUENCE</scope>
    <source>
        <strain evidence="9">FP-58527</strain>
    </source>
</reference>
<organism evidence="8 9">
    <name type="scientific">Fomitopsis schrenkii</name>
    <name type="common">Brown rot fungus</name>
    <dbReference type="NCBI Taxonomy" id="2126942"/>
    <lineage>
        <taxon>Eukaryota</taxon>
        <taxon>Fungi</taxon>
        <taxon>Dikarya</taxon>
        <taxon>Basidiomycota</taxon>
        <taxon>Agaricomycotina</taxon>
        <taxon>Agaricomycetes</taxon>
        <taxon>Polyporales</taxon>
        <taxon>Fomitopsis</taxon>
    </lineage>
</organism>
<gene>
    <name evidence="8" type="ORF">FOMPIDRAFT_1037362</name>
</gene>
<sequence>MSATDAVSVYAEGTFQEQIRELVDYIARPRPEEERANFVQPFADLLETAEGQTPFEKDELRRAKVFVTVLGEVKDLGDGSDKEIEGFFNLLFSHFVSLLPLDAPETQDHLVALLSTIATADHQAFVKYRILSNLFNALPRRSNLRLIVYKTLLQLASDQDELELLSLDRADVEKWVREWDVASEDKSNFLQLVSAAFAKSRQPATAYEYTLSYVRSLPPNSSASQTAAVDAIAAALRLPSLFNFDALFRLDAVVAAQDHELFSLLRIFINDGLPEFQAWATNHADTFTQYNLDKVQLERTIRLLALTTLAFQNIGHELPYSTIASTIEVEPSQVERWVIDVIRAGLVSGRLSQKTQTLHVTRATARSFERPQWELLEQRLHAWKASIASVLEVVAAAQRRGGAEAVTNAGAAKPSEVPTAVPPAAAAAA</sequence>
<dbReference type="HOGENOM" id="CLU_035254_3_0_1"/>
<dbReference type="InParanoid" id="S8E212"/>
<dbReference type="GO" id="GO:0003743">
    <property type="term" value="F:translation initiation factor activity"/>
    <property type="evidence" value="ECO:0007669"/>
    <property type="project" value="UniProtKB-UniRule"/>
</dbReference>
<feature type="region of interest" description="Disordered" evidence="6">
    <location>
        <begin position="406"/>
        <end position="429"/>
    </location>
</feature>
<dbReference type="AlphaFoldDB" id="S8E212"/>
<dbReference type="InterPro" id="IPR000717">
    <property type="entry name" value="PCI_dom"/>
</dbReference>
<keyword evidence="9" id="KW-1185">Reference proteome</keyword>
<dbReference type="InterPro" id="IPR040750">
    <property type="entry name" value="eIF3m_C_helix"/>
</dbReference>
<dbReference type="SMART" id="SM00088">
    <property type="entry name" value="PINT"/>
    <property type="match status" value="1"/>
</dbReference>
<evidence type="ECO:0000256" key="6">
    <source>
        <dbReference type="SAM" id="MobiDB-lite"/>
    </source>
</evidence>
<comment type="subcellular location">
    <subcellularLocation>
        <location evidence="5">Cytoplasm</location>
    </subcellularLocation>
</comment>
<dbReference type="PANTHER" id="PTHR15350:SF2">
    <property type="entry name" value="EUKARYOTIC TRANSLATION INITIATION FACTOR 3 SUBUNIT M"/>
    <property type="match status" value="1"/>
</dbReference>
<dbReference type="PROSITE" id="PS50250">
    <property type="entry name" value="PCI"/>
    <property type="match status" value="1"/>
</dbReference>
<evidence type="ECO:0000256" key="1">
    <source>
        <dbReference type="ARBA" id="ARBA00008482"/>
    </source>
</evidence>
<dbReference type="HAMAP" id="MF_03012">
    <property type="entry name" value="eIF3m"/>
    <property type="match status" value="1"/>
</dbReference>
<feature type="compositionally biased region" description="Low complexity" evidence="6">
    <location>
        <begin position="417"/>
        <end position="429"/>
    </location>
</feature>
<dbReference type="STRING" id="743788.S8E212"/>
<dbReference type="Pfam" id="PF01399">
    <property type="entry name" value="PCI"/>
    <property type="match status" value="1"/>
</dbReference>
<evidence type="ECO:0000256" key="3">
    <source>
        <dbReference type="ARBA" id="ARBA00022540"/>
    </source>
</evidence>
<dbReference type="GO" id="GO:0071541">
    <property type="term" value="C:eukaryotic translation initiation factor 3 complex, eIF3m"/>
    <property type="evidence" value="ECO:0007669"/>
    <property type="project" value="UniProtKB-UniRule"/>
</dbReference>
<keyword evidence="2 5" id="KW-0963">Cytoplasm</keyword>
<dbReference type="InterPro" id="IPR027528">
    <property type="entry name" value="eIF3m"/>
</dbReference>
<evidence type="ECO:0000256" key="4">
    <source>
        <dbReference type="ARBA" id="ARBA00022917"/>
    </source>
</evidence>
<dbReference type="FunCoup" id="S8E212">
    <property type="interactions" value="651"/>
</dbReference>
<dbReference type="PANTHER" id="PTHR15350">
    <property type="entry name" value="COP9 SIGNALOSOME COMPLEX SUBUNIT 7/DENDRITIC CELL PROTEIN GA17"/>
    <property type="match status" value="1"/>
</dbReference>
<comment type="function">
    <text evidence="5">Component of the eukaryotic translation initiation factor 3 (eIF-3) complex, which is involved in protein synthesis of a specialized repertoire of mRNAs and, together with other initiation factors, stimulates binding of mRNA and methionyl-tRNAi to the 40S ribosome. The eIF-3 complex specifically targets and initiates translation of a subset of mRNAs involved in cell proliferation.</text>
</comment>
<comment type="similarity">
    <text evidence="1">Belongs to the CSN7/EIF3M family. CSN7 subfamily.</text>
</comment>
<dbReference type="Pfam" id="PF18005">
    <property type="entry name" value="eIF3m_C_helix"/>
    <property type="match status" value="1"/>
</dbReference>
<accession>S8E212</accession>
<keyword evidence="4 5" id="KW-0648">Protein biosynthesis</keyword>
<name>S8E212_FOMSC</name>
<dbReference type="EMBL" id="KE504162">
    <property type="protein sequence ID" value="EPS98802.1"/>
    <property type="molecule type" value="Genomic_DNA"/>
</dbReference>
<protein>
    <recommendedName>
        <fullName evidence="5">Eukaryotic translation initiation factor 3 subunit M</fullName>
        <shortName evidence="5">eIF3m</shortName>
    </recommendedName>
</protein>
<evidence type="ECO:0000259" key="7">
    <source>
        <dbReference type="PROSITE" id="PS50250"/>
    </source>
</evidence>
<dbReference type="Proteomes" id="UP000015241">
    <property type="component" value="Unassembled WGS sequence"/>
</dbReference>
<dbReference type="GO" id="GO:0033290">
    <property type="term" value="C:eukaryotic 48S preinitiation complex"/>
    <property type="evidence" value="ECO:0007669"/>
    <property type="project" value="UniProtKB-UniRule"/>
</dbReference>
<evidence type="ECO:0000256" key="2">
    <source>
        <dbReference type="ARBA" id="ARBA00022490"/>
    </source>
</evidence>
<evidence type="ECO:0000256" key="5">
    <source>
        <dbReference type="HAMAP-Rule" id="MF_03012"/>
    </source>
</evidence>
<dbReference type="GO" id="GO:0001732">
    <property type="term" value="P:formation of cytoplasmic translation initiation complex"/>
    <property type="evidence" value="ECO:0007669"/>
    <property type="project" value="UniProtKB-UniRule"/>
</dbReference>
<dbReference type="OrthoDB" id="10267031at2759"/>
<dbReference type="InterPro" id="IPR045237">
    <property type="entry name" value="COPS7/eIF3m"/>
</dbReference>
<keyword evidence="3 5" id="KW-0396">Initiation factor</keyword>
<evidence type="ECO:0000313" key="8">
    <source>
        <dbReference type="EMBL" id="EPS98802.1"/>
    </source>
</evidence>
<dbReference type="eggNOG" id="KOG2753">
    <property type="taxonomic scope" value="Eukaryota"/>
</dbReference>
<comment type="subunit">
    <text evidence="5">Component of the eukaryotic translation initiation factor 3 (eIF-3) complex.</text>
</comment>